<sequence length="240" mass="26714">MRLKRGFGFGFGFGTCRVSCQLHPLFTMKATLKGKYDVDKNGGGFGTLAVNAGDVKFRASVTEATFINGPSLTGLALAVEKPGSFIVDYNVPKKDFRFQFMNTVRVGDRPLNLTYMHSRGDNRTVLDGTFLFDPSNKVSANYAFDSGNCKLKYTYVHKGLTTFEPAYDVAKNTWDFSVLRRVYGDDTLRASYQTSSKVLGVEWSRNPKQAVGFKIVASVNLAEELKAPKLIAETTWNFEM</sequence>
<dbReference type="GO" id="GO:0022843">
    <property type="term" value="F:voltage-gated monoatomic cation channel activity"/>
    <property type="evidence" value="ECO:0007669"/>
    <property type="project" value="InterPro"/>
</dbReference>
<evidence type="ECO:0000256" key="7">
    <source>
        <dbReference type="ARBA" id="ARBA00022528"/>
    </source>
</evidence>
<evidence type="ECO:0000256" key="5">
    <source>
        <dbReference type="ARBA" id="ARBA00022448"/>
    </source>
</evidence>
<keyword evidence="5" id="KW-0813">Transport</keyword>
<dbReference type="PANTHER" id="PTHR35284:SF1">
    <property type="entry name" value="OUTER ENVELOPE PORE PROTEIN 24A, CHLOROPLASTIC-RELATED"/>
    <property type="match status" value="1"/>
</dbReference>
<evidence type="ECO:0000256" key="4">
    <source>
        <dbReference type="ARBA" id="ARBA00011593"/>
    </source>
</evidence>
<keyword evidence="12" id="KW-0626">Porin</keyword>
<dbReference type="GO" id="GO:0034765">
    <property type="term" value="P:regulation of monoatomic ion transmembrane transport"/>
    <property type="evidence" value="ECO:0007669"/>
    <property type="project" value="InterPro"/>
</dbReference>
<evidence type="ECO:0000256" key="2">
    <source>
        <dbReference type="ARBA" id="ARBA00004396"/>
    </source>
</evidence>
<protein>
    <submittedName>
        <fullName evidence="14">Uncharacterized protein</fullName>
    </submittedName>
</protein>
<dbReference type="Proteomes" id="UP001386955">
    <property type="component" value="Unassembled WGS sequence"/>
</dbReference>
<evidence type="ECO:0000313" key="15">
    <source>
        <dbReference type="Proteomes" id="UP001386955"/>
    </source>
</evidence>
<dbReference type="GO" id="GO:0046930">
    <property type="term" value="C:pore complex"/>
    <property type="evidence" value="ECO:0007669"/>
    <property type="project" value="UniProtKB-KW"/>
</dbReference>
<evidence type="ECO:0000256" key="3">
    <source>
        <dbReference type="ARBA" id="ARBA00004441"/>
    </source>
</evidence>
<organism evidence="14 15">
    <name type="scientific">Psophocarpus tetragonolobus</name>
    <name type="common">Winged bean</name>
    <name type="synonym">Dolichos tetragonolobus</name>
    <dbReference type="NCBI Taxonomy" id="3891"/>
    <lineage>
        <taxon>Eukaryota</taxon>
        <taxon>Viridiplantae</taxon>
        <taxon>Streptophyta</taxon>
        <taxon>Embryophyta</taxon>
        <taxon>Tracheophyta</taxon>
        <taxon>Spermatophyta</taxon>
        <taxon>Magnoliopsida</taxon>
        <taxon>eudicotyledons</taxon>
        <taxon>Gunneridae</taxon>
        <taxon>Pentapetalae</taxon>
        <taxon>rosids</taxon>
        <taxon>fabids</taxon>
        <taxon>Fabales</taxon>
        <taxon>Fabaceae</taxon>
        <taxon>Papilionoideae</taxon>
        <taxon>50 kb inversion clade</taxon>
        <taxon>NPAAA clade</taxon>
        <taxon>indigoferoid/millettioid clade</taxon>
        <taxon>Phaseoleae</taxon>
        <taxon>Psophocarpus</taxon>
    </lineage>
</organism>
<accession>A0AAN9WYV7</accession>
<evidence type="ECO:0000313" key="14">
    <source>
        <dbReference type="EMBL" id="KAK7383052.1"/>
    </source>
</evidence>
<gene>
    <name evidence="14" type="ORF">VNO78_28718</name>
</gene>
<dbReference type="EMBL" id="JAYMYS010000008">
    <property type="protein sequence ID" value="KAK7383052.1"/>
    <property type="molecule type" value="Genomic_DNA"/>
</dbReference>
<name>A0AAN9WYV7_PSOTE</name>
<reference evidence="14 15" key="1">
    <citation type="submission" date="2024-01" db="EMBL/GenBank/DDBJ databases">
        <title>The genomes of 5 underutilized Papilionoideae crops provide insights into root nodulation and disease resistanc.</title>
        <authorList>
            <person name="Jiang F."/>
        </authorList>
    </citation>
    <scope>NUCLEOTIDE SEQUENCE [LARGE SCALE GENOMIC DNA]</scope>
    <source>
        <strain evidence="14">DUOXIRENSHENG_FW03</strain>
        <tissue evidence="14">Leaves</tissue>
    </source>
</reference>
<keyword evidence="7" id="KW-0150">Chloroplast</keyword>
<evidence type="ECO:0000256" key="13">
    <source>
        <dbReference type="ARBA" id="ARBA00023136"/>
    </source>
</evidence>
<keyword evidence="8" id="KW-0934">Plastid</keyword>
<keyword evidence="10" id="KW-1002">Plastid outer membrane</keyword>
<evidence type="ECO:0000256" key="10">
    <source>
        <dbReference type="ARBA" id="ARBA00022805"/>
    </source>
</evidence>
<keyword evidence="9" id="KW-0812">Transmembrane</keyword>
<dbReference type="InterPro" id="IPR034626">
    <property type="entry name" value="OEP24"/>
</dbReference>
<evidence type="ECO:0000256" key="8">
    <source>
        <dbReference type="ARBA" id="ARBA00022640"/>
    </source>
</evidence>
<proteinExistence type="predicted"/>
<dbReference type="GO" id="GO:0009707">
    <property type="term" value="C:chloroplast outer membrane"/>
    <property type="evidence" value="ECO:0007669"/>
    <property type="project" value="UniProtKB-SubCell"/>
</dbReference>
<comment type="caution">
    <text evidence="14">The sequence shown here is derived from an EMBL/GenBank/DDBJ whole genome shotgun (WGS) entry which is preliminary data.</text>
</comment>
<keyword evidence="15" id="KW-1185">Reference proteome</keyword>
<dbReference type="GO" id="GO:0034426">
    <property type="term" value="C:etioplast membrane"/>
    <property type="evidence" value="ECO:0007669"/>
    <property type="project" value="UniProtKB-SubCell"/>
</dbReference>
<evidence type="ECO:0000256" key="11">
    <source>
        <dbReference type="ARBA" id="ARBA00023065"/>
    </source>
</evidence>
<dbReference type="GO" id="GO:0015288">
    <property type="term" value="F:porin activity"/>
    <property type="evidence" value="ECO:0007669"/>
    <property type="project" value="UniProtKB-KW"/>
</dbReference>
<dbReference type="PANTHER" id="PTHR35284">
    <property type="entry name" value="OUTER ENVELOPE PORE PROTEIN 24A, CHLOROPLASTIC-RELATED"/>
    <property type="match status" value="1"/>
</dbReference>
<evidence type="ECO:0000256" key="1">
    <source>
        <dbReference type="ARBA" id="ARBA00002327"/>
    </source>
</evidence>
<dbReference type="AlphaFoldDB" id="A0AAN9WYV7"/>
<evidence type="ECO:0000256" key="6">
    <source>
        <dbReference type="ARBA" id="ARBA00022452"/>
    </source>
</evidence>
<comment type="function">
    <text evidence="1">High-conductance voltage-dependent solute channel with a slight selectivity for cations transporting triosephosphates, dicarboxylic acids, ATP, inorganic phosphate (Pi), sugars, and positively or negatively charged amino acids.</text>
</comment>
<keyword evidence="11" id="KW-0406">Ion transport</keyword>
<evidence type="ECO:0000256" key="9">
    <source>
        <dbReference type="ARBA" id="ARBA00022692"/>
    </source>
</evidence>
<comment type="subunit">
    <text evidence="4">Homooligomers form large rather nonselective pores in plastidial outer membranes.</text>
</comment>
<keyword evidence="13" id="KW-0472">Membrane</keyword>
<keyword evidence="6" id="KW-1134">Transmembrane beta strand</keyword>
<comment type="subcellular location">
    <subcellularLocation>
        <location evidence="2">Plastid</location>
        <location evidence="2">Chloroplast outer membrane</location>
        <topology evidence="2">Multi-pass membrane protein</topology>
    </subcellularLocation>
    <subcellularLocation>
        <location evidence="3">Plastid</location>
        <location evidence="3">Etioplast membrane</location>
        <topology evidence="3">Multi-pass membrane protein</topology>
    </subcellularLocation>
</comment>
<evidence type="ECO:0000256" key="12">
    <source>
        <dbReference type="ARBA" id="ARBA00023114"/>
    </source>
</evidence>